<dbReference type="AlphaFoldDB" id="A0A7S8IFP2"/>
<dbReference type="InterPro" id="IPR036388">
    <property type="entry name" value="WH-like_DNA-bd_sf"/>
</dbReference>
<accession>A0A7S8IFP2</accession>
<dbReference type="PROSITE" id="PS01125">
    <property type="entry name" value="ROK"/>
    <property type="match status" value="1"/>
</dbReference>
<dbReference type="Gene3D" id="3.30.420.40">
    <property type="match status" value="2"/>
</dbReference>
<evidence type="ECO:0000256" key="1">
    <source>
        <dbReference type="ARBA" id="ARBA00006479"/>
    </source>
</evidence>
<keyword evidence="3" id="KW-1185">Reference proteome</keyword>
<name>A0A7S8IFP2_9CHLR</name>
<proteinExistence type="inferred from homology"/>
<dbReference type="InterPro" id="IPR043129">
    <property type="entry name" value="ATPase_NBD"/>
</dbReference>
<dbReference type="KEGG" id="pmet:G4Y79_04690"/>
<protein>
    <submittedName>
        <fullName evidence="2">ROK family protein</fullName>
    </submittedName>
</protein>
<evidence type="ECO:0000313" key="3">
    <source>
        <dbReference type="Proteomes" id="UP000594468"/>
    </source>
</evidence>
<gene>
    <name evidence="2" type="ORF">G4Y79_04690</name>
</gene>
<dbReference type="SUPFAM" id="SSF46785">
    <property type="entry name" value="Winged helix' DNA-binding domain"/>
    <property type="match status" value="1"/>
</dbReference>
<dbReference type="InterPro" id="IPR036390">
    <property type="entry name" value="WH_DNA-bd_sf"/>
</dbReference>
<reference evidence="2" key="1">
    <citation type="submission" date="2020-02" db="EMBL/GenBank/DDBJ databases">
        <authorList>
            <person name="Zheng R.K."/>
            <person name="Sun C.M."/>
        </authorList>
    </citation>
    <scope>NUCLEOTIDE SEQUENCE [LARGE SCALE GENOMIC DNA]</scope>
    <source>
        <strain evidence="2">Rifampicinis</strain>
    </source>
</reference>
<dbReference type="EMBL" id="CP062983">
    <property type="protein sequence ID" value="QPC83684.1"/>
    <property type="molecule type" value="Genomic_DNA"/>
</dbReference>
<evidence type="ECO:0000313" key="2">
    <source>
        <dbReference type="EMBL" id="QPC83684.1"/>
    </source>
</evidence>
<dbReference type="Pfam" id="PF00480">
    <property type="entry name" value="ROK"/>
    <property type="match status" value="1"/>
</dbReference>
<comment type="similarity">
    <text evidence="1">Belongs to the ROK (NagC/XylR) family.</text>
</comment>
<dbReference type="Gene3D" id="1.10.10.10">
    <property type="entry name" value="Winged helix-like DNA-binding domain superfamily/Winged helix DNA-binding domain"/>
    <property type="match status" value="1"/>
</dbReference>
<dbReference type="InterPro" id="IPR000600">
    <property type="entry name" value="ROK"/>
</dbReference>
<dbReference type="Proteomes" id="UP000594468">
    <property type="component" value="Chromosome"/>
</dbReference>
<dbReference type="InterPro" id="IPR049874">
    <property type="entry name" value="ROK_cs"/>
</dbReference>
<dbReference type="SUPFAM" id="SSF53067">
    <property type="entry name" value="Actin-like ATPase domain"/>
    <property type="match status" value="1"/>
</dbReference>
<sequence>MSQSFIRGNRNLIKAMNRSLILNAIRREGQLSRTQLVGYSGLSTGAVSQITTDLLNNNWLLETGESEFTGGRRQTFLRLNPRAGYAVGVKLMEDRVVCAITDMEARIIHHEDRQIQSNTSQDAIAQVTKAIDDAIRASGISREKMLGVGIGVAGVVDPHTGSVLYSPYSGWRSLPLATLLEDQIKLPIYVENDVNTLTLSEYLFGAGRFHADFVVFTVGRGIGMGMMLSGQLYQGLGGGAGEIGHIIVNMDKEHQHGAGAGTLEANAADHAVIDATFNGDASGKRLDDVLERANTGDESAIKALADSGHYLGVGLATLINLLHPPLIIISGEGLIAGDYRLKPMMASMQTYVFDGLAEGVEIVIEPTDDQTWVRGAASLVIGKVFESPLVASKASA</sequence>
<dbReference type="PANTHER" id="PTHR18964">
    <property type="entry name" value="ROK (REPRESSOR, ORF, KINASE) FAMILY"/>
    <property type="match status" value="1"/>
</dbReference>
<dbReference type="RefSeq" id="WP_195171748.1">
    <property type="nucleotide sequence ID" value="NZ_CP062983.1"/>
</dbReference>
<dbReference type="PANTHER" id="PTHR18964:SF149">
    <property type="entry name" value="BIFUNCTIONAL UDP-N-ACETYLGLUCOSAMINE 2-EPIMERASE_N-ACETYLMANNOSAMINE KINASE"/>
    <property type="match status" value="1"/>
</dbReference>
<organism evidence="2 3">
    <name type="scientific">Phototrophicus methaneseepsis</name>
    <dbReference type="NCBI Taxonomy" id="2710758"/>
    <lineage>
        <taxon>Bacteria</taxon>
        <taxon>Bacillati</taxon>
        <taxon>Chloroflexota</taxon>
        <taxon>Candidatus Thermofontia</taxon>
        <taxon>Phototrophicales</taxon>
        <taxon>Phototrophicaceae</taxon>
        <taxon>Phototrophicus</taxon>
    </lineage>
</organism>